<sequence>MSGASDGAVHHPAEAELFHDTLSCELALPADFTLGNGSGRFGAGEALLRGLTQIEDLRSEDGTEERGELPLQLQRMDAKLDLMLVLLGRLTRQHEDALPLRPLRWSHRGLRLELGSRSGAAPGAAGLLRLQPSDWLPDHLELPVKVLAEAVAGSGFYLWLRFETLPPGLEEALERHLFRLHRRQIADSRRAAGRVPPAP</sequence>
<reference evidence="2 3" key="1">
    <citation type="submission" date="2016-08" db="EMBL/GenBank/DDBJ databases">
        <title>Evolution of the type three secretion system and type three effector repertoires in Xanthomonas.</title>
        <authorList>
            <person name="Merda D."/>
            <person name="Briand M."/>
            <person name="Bosis E."/>
            <person name="Rousseau C."/>
            <person name="Portier P."/>
            <person name="Jacques M.-A."/>
            <person name="Fischer-Le Saux M."/>
        </authorList>
    </citation>
    <scope>NUCLEOTIDE SEQUENCE [LARGE SCALE GENOMIC DNA]</scope>
    <source>
        <strain evidence="2 3">CFBP 4691</strain>
    </source>
</reference>
<evidence type="ECO:0000259" key="1">
    <source>
        <dbReference type="Pfam" id="PF16823"/>
    </source>
</evidence>
<comment type="caution">
    <text evidence="2">The sequence shown here is derived from an EMBL/GenBank/DDBJ whole genome shotgun (WGS) entry which is preliminary data.</text>
</comment>
<accession>A0A2S6ZBT2</accession>
<feature type="domain" description="Cyclic di-GMP receptor atypical PilZ" evidence="1">
    <location>
        <begin position="48"/>
        <end position="190"/>
    </location>
</feature>
<dbReference type="Pfam" id="PF16823">
    <property type="entry name" value="tPilZ"/>
    <property type="match status" value="1"/>
</dbReference>
<protein>
    <recommendedName>
        <fullName evidence="1">Cyclic di-GMP receptor atypical PilZ domain-containing protein</fullName>
    </recommendedName>
</protein>
<dbReference type="OrthoDB" id="9151696at2"/>
<evidence type="ECO:0000313" key="2">
    <source>
        <dbReference type="EMBL" id="PPT83221.1"/>
    </source>
</evidence>
<evidence type="ECO:0000313" key="3">
    <source>
        <dbReference type="Proteomes" id="UP000239898"/>
    </source>
</evidence>
<organism evidence="2 3">
    <name type="scientific">Xanthomonas theicola</name>
    <dbReference type="NCBI Taxonomy" id="56464"/>
    <lineage>
        <taxon>Bacteria</taxon>
        <taxon>Pseudomonadati</taxon>
        <taxon>Pseudomonadota</taxon>
        <taxon>Gammaproteobacteria</taxon>
        <taxon>Lysobacterales</taxon>
        <taxon>Lysobacteraceae</taxon>
        <taxon>Xanthomonas</taxon>
    </lineage>
</organism>
<dbReference type="InterPro" id="IPR031800">
    <property type="entry name" value="PilZ_atypical"/>
</dbReference>
<dbReference type="RefSeq" id="WP_128421493.1">
    <property type="nucleotide sequence ID" value="NZ_CP049017.1"/>
</dbReference>
<dbReference type="AlphaFoldDB" id="A0A2S6ZBT2"/>
<gene>
    <name evidence="2" type="ORF">XthCFBP4691_17030</name>
</gene>
<name>A0A2S6ZBT2_9XANT</name>
<dbReference type="EMBL" id="MIGX01000119">
    <property type="protein sequence ID" value="PPT83221.1"/>
    <property type="molecule type" value="Genomic_DNA"/>
</dbReference>
<proteinExistence type="predicted"/>
<dbReference type="Proteomes" id="UP000239898">
    <property type="component" value="Unassembled WGS sequence"/>
</dbReference>
<keyword evidence="3" id="KW-1185">Reference proteome</keyword>